<keyword evidence="2" id="KW-0732">Signal</keyword>
<feature type="region of interest" description="Disordered" evidence="1">
    <location>
        <begin position="430"/>
        <end position="462"/>
    </location>
</feature>
<dbReference type="InterPro" id="IPR011050">
    <property type="entry name" value="Pectin_lyase_fold/virulence"/>
</dbReference>
<evidence type="ECO:0000313" key="4">
    <source>
        <dbReference type="Proteomes" id="UP001064632"/>
    </source>
</evidence>
<accession>A0ABY6BJP6</accession>
<gene>
    <name evidence="3" type="ORF">N4264_11555</name>
</gene>
<keyword evidence="4" id="KW-1185">Reference proteome</keyword>
<dbReference type="NCBIfam" id="TIGR04214">
    <property type="entry name" value="CSLREA_Nterm"/>
    <property type="match status" value="1"/>
</dbReference>
<dbReference type="Proteomes" id="UP001064632">
    <property type="component" value="Chromosome"/>
</dbReference>
<reference evidence="3" key="1">
    <citation type="submission" date="2022-09" db="EMBL/GenBank/DDBJ databases">
        <title>Tahibacter sp. nov., isolated from a fresh water.</title>
        <authorList>
            <person name="Baek J.H."/>
            <person name="Lee J.K."/>
            <person name="Kim J.M."/>
            <person name="Jeon C.O."/>
        </authorList>
    </citation>
    <scope>NUCLEOTIDE SEQUENCE</scope>
    <source>
        <strain evidence="3">W38</strain>
    </source>
</reference>
<dbReference type="InterPro" id="IPR026457">
    <property type="entry name" value="CSLREA_Nterm"/>
</dbReference>
<evidence type="ECO:0000313" key="3">
    <source>
        <dbReference type="EMBL" id="UXI70236.1"/>
    </source>
</evidence>
<evidence type="ECO:0000256" key="2">
    <source>
        <dbReference type="SAM" id="SignalP"/>
    </source>
</evidence>
<feature type="chain" id="PRO_5045189585" evidence="2">
    <location>
        <begin position="22"/>
        <end position="462"/>
    </location>
</feature>
<proteinExistence type="predicted"/>
<dbReference type="EMBL" id="CP104694">
    <property type="protein sequence ID" value="UXI70236.1"/>
    <property type="molecule type" value="Genomic_DNA"/>
</dbReference>
<sequence>MLLRVFSGCLLTIAVTTPATAATWLVNTTQDAPDAQPGDGQCATAAGHCTLRAAIQEANATPGYDTLRVPGGFYFPDLQGAPPDDTAQAGDLDIREPLLFRGEPDDKPVQIGDSTLHSAEGERVFDIDTGDASMPVRFEHITIQFGKSHDELGGGAAVVRAGSVVEFDRSVLYANGADRRGNALAVYGRATLIHSHVFDNHRSWNWIVGEGGGAIYVGIGGALRLFEVGVDSNNHCFGGGILAHGPSTIQIERSSIRQNRGGNLGCVDNSARGDLLALLGPVQMDVSDSTLGDAREVLYATDGAQVRFTHVTAYGEAATGHFALVGETTRLRIANSVIGRPSWPEFCVAPAGAIVSLGGNVIEQPAPCGIMPLATDRLVSAFGLTSFDIDELGPGLAIDVRRLYAPSAASSPVVDAGLAAHCTGSDAFGSSRPVAGSSGQPARCDAGAVEWPPTHLHRDGFE</sequence>
<organism evidence="3 4">
    <name type="scientific">Tahibacter amnicola</name>
    <dbReference type="NCBI Taxonomy" id="2976241"/>
    <lineage>
        <taxon>Bacteria</taxon>
        <taxon>Pseudomonadati</taxon>
        <taxon>Pseudomonadota</taxon>
        <taxon>Gammaproteobacteria</taxon>
        <taxon>Lysobacterales</taxon>
        <taxon>Rhodanobacteraceae</taxon>
        <taxon>Tahibacter</taxon>
    </lineage>
</organism>
<dbReference type="RefSeq" id="WP_261697187.1">
    <property type="nucleotide sequence ID" value="NZ_CP104694.1"/>
</dbReference>
<feature type="signal peptide" evidence="2">
    <location>
        <begin position="1"/>
        <end position="21"/>
    </location>
</feature>
<dbReference type="SUPFAM" id="SSF51126">
    <property type="entry name" value="Pectin lyase-like"/>
    <property type="match status" value="1"/>
</dbReference>
<evidence type="ECO:0000256" key="1">
    <source>
        <dbReference type="SAM" id="MobiDB-lite"/>
    </source>
</evidence>
<name>A0ABY6BJP6_9GAMM</name>
<protein>
    <submittedName>
        <fullName evidence="3">CSLREA domain-containing protein</fullName>
    </submittedName>
</protein>